<dbReference type="RefSeq" id="WP_157069466.1">
    <property type="nucleotide sequence ID" value="NZ_CP011125.1"/>
</dbReference>
<organism evidence="3 4">
    <name type="scientific">Sandaracinus amylolyticus</name>
    <dbReference type="NCBI Taxonomy" id="927083"/>
    <lineage>
        <taxon>Bacteria</taxon>
        <taxon>Pseudomonadati</taxon>
        <taxon>Myxococcota</taxon>
        <taxon>Polyangia</taxon>
        <taxon>Polyangiales</taxon>
        <taxon>Sandaracinaceae</taxon>
        <taxon>Sandaracinus</taxon>
    </lineage>
</organism>
<evidence type="ECO:0000313" key="3">
    <source>
        <dbReference type="EMBL" id="AKF08527.1"/>
    </source>
</evidence>
<dbReference type="AlphaFoldDB" id="A0A0F6W6G8"/>
<keyword evidence="2" id="KW-0472">Membrane</keyword>
<name>A0A0F6W6G8_9BACT</name>
<protein>
    <submittedName>
        <fullName evidence="3">Uncharacterized protein</fullName>
    </submittedName>
</protein>
<proteinExistence type="predicted"/>
<dbReference type="KEGG" id="samy:DB32_005676"/>
<dbReference type="EMBL" id="CP011125">
    <property type="protein sequence ID" value="AKF08527.1"/>
    <property type="molecule type" value="Genomic_DNA"/>
</dbReference>
<feature type="region of interest" description="Disordered" evidence="1">
    <location>
        <begin position="145"/>
        <end position="166"/>
    </location>
</feature>
<feature type="transmembrane region" description="Helical" evidence="2">
    <location>
        <begin position="12"/>
        <end position="30"/>
    </location>
</feature>
<accession>A0A0F6W6G8</accession>
<gene>
    <name evidence="3" type="ORF">DB32_005676</name>
</gene>
<keyword evidence="2" id="KW-0812">Transmembrane</keyword>
<evidence type="ECO:0000313" key="4">
    <source>
        <dbReference type="Proteomes" id="UP000034883"/>
    </source>
</evidence>
<feature type="transmembrane region" description="Helical" evidence="2">
    <location>
        <begin position="36"/>
        <end position="56"/>
    </location>
</feature>
<evidence type="ECO:0000256" key="2">
    <source>
        <dbReference type="SAM" id="Phobius"/>
    </source>
</evidence>
<keyword evidence="2" id="KW-1133">Transmembrane helix</keyword>
<evidence type="ECO:0000256" key="1">
    <source>
        <dbReference type="SAM" id="MobiDB-lite"/>
    </source>
</evidence>
<reference evidence="3 4" key="1">
    <citation type="submission" date="2015-03" db="EMBL/GenBank/DDBJ databases">
        <title>Genome assembly of Sandaracinus amylolyticus DSM 53668.</title>
        <authorList>
            <person name="Sharma G."/>
            <person name="Subramanian S."/>
        </authorList>
    </citation>
    <scope>NUCLEOTIDE SEQUENCE [LARGE SCALE GENOMIC DNA]</scope>
    <source>
        <strain evidence="3 4">DSM 53668</strain>
    </source>
</reference>
<sequence>MTETVDSLDTALRTTTTLGLLVASTVALASRTVGEFAVVGGLALVLGGVAALVVFLRARAVLDDTALHTYVGWRVRSIPWSEVTSVTVEGRRVVVTSRGARTGLDPRRFAHPDAMLRFVRDRVGLDAWTLDERTMLALALGPPARPAPLPSRTRGDAPAGYREPPRASGPVAVATLFPLPRFGRADVSAVDVALGGAVLAAAGVALSLPEPWRSGVFVATIGAVAALAYRVRARFVVKREMQRARALRNAAFVGGLVRIAHGAWTSLDGTRRRRHHAVDLVDPWGGSHQHYERIDPTTGETLESYLATSAGVFEGDARPRTREVGVLPQPIDSKRHFDGFPPELARWIDREAIPRGAAKVLVIDTYADAVFVHRFSASRDCVGDTMHADRDAAMRQLASEYPGVHIEWKPVDPAAGRWAFWSVALSS</sequence>
<keyword evidence="4" id="KW-1185">Reference proteome</keyword>
<dbReference type="Proteomes" id="UP000034883">
    <property type="component" value="Chromosome"/>
</dbReference>